<dbReference type="Gene3D" id="3.40.50.12780">
    <property type="entry name" value="N-terminal domain of ligase-like"/>
    <property type="match status" value="1"/>
</dbReference>
<proteinExistence type="inferred from homology"/>
<keyword evidence="7" id="KW-1185">Reference proteome</keyword>
<feature type="domain" description="AMP-dependent synthetase/ligase" evidence="3">
    <location>
        <begin position="36"/>
        <end position="434"/>
    </location>
</feature>
<organism evidence="6 7">
    <name type="scientific">Phomopsis amygdali</name>
    <name type="common">Fusicoccum amygdali</name>
    <dbReference type="NCBI Taxonomy" id="1214568"/>
    <lineage>
        <taxon>Eukaryota</taxon>
        <taxon>Fungi</taxon>
        <taxon>Dikarya</taxon>
        <taxon>Ascomycota</taxon>
        <taxon>Pezizomycotina</taxon>
        <taxon>Sordariomycetes</taxon>
        <taxon>Sordariomycetidae</taxon>
        <taxon>Diaporthales</taxon>
        <taxon>Diaporthaceae</taxon>
        <taxon>Diaporthe</taxon>
    </lineage>
</organism>
<comment type="similarity">
    <text evidence="1">Belongs to the ATP-dependent AMP-binding enzyme family.</text>
</comment>
<dbReference type="GO" id="GO:0019748">
    <property type="term" value="P:secondary metabolic process"/>
    <property type="evidence" value="ECO:0007669"/>
    <property type="project" value="TreeGrafter"/>
</dbReference>
<reference evidence="6" key="1">
    <citation type="submission" date="2023-06" db="EMBL/GenBank/DDBJ databases">
        <authorList>
            <person name="Noh H."/>
        </authorList>
    </citation>
    <scope>NUCLEOTIDE SEQUENCE</scope>
    <source>
        <strain evidence="6">DUCC20226</strain>
    </source>
</reference>
<feature type="domain" description="AMP-binding enzyme C-terminal" evidence="5">
    <location>
        <begin position="484"/>
        <end position="532"/>
    </location>
</feature>
<dbReference type="InterPro" id="IPR042099">
    <property type="entry name" value="ANL_N_sf"/>
</dbReference>
<dbReference type="PANTHER" id="PTHR24096:SF149">
    <property type="entry name" value="AMP-BINDING DOMAIN-CONTAINING PROTEIN-RELATED"/>
    <property type="match status" value="1"/>
</dbReference>
<dbReference type="SUPFAM" id="SSF56801">
    <property type="entry name" value="Acetyl-CoA synthetase-like"/>
    <property type="match status" value="1"/>
</dbReference>
<dbReference type="InterPro" id="IPR047794">
    <property type="entry name" value="C45_proenzyme-like"/>
</dbReference>
<evidence type="ECO:0000256" key="1">
    <source>
        <dbReference type="ARBA" id="ARBA00006432"/>
    </source>
</evidence>
<dbReference type="GO" id="GO:0016405">
    <property type="term" value="F:CoA-ligase activity"/>
    <property type="evidence" value="ECO:0007669"/>
    <property type="project" value="TreeGrafter"/>
</dbReference>
<dbReference type="EMBL" id="JAUJFL010000002">
    <property type="protein sequence ID" value="KAK2609464.1"/>
    <property type="molecule type" value="Genomic_DNA"/>
</dbReference>
<evidence type="ECO:0000313" key="7">
    <source>
        <dbReference type="Proteomes" id="UP001265746"/>
    </source>
</evidence>
<evidence type="ECO:0000313" key="6">
    <source>
        <dbReference type="EMBL" id="KAK2609464.1"/>
    </source>
</evidence>
<comment type="caution">
    <text evidence="6">The sequence shown here is derived from an EMBL/GenBank/DDBJ whole genome shotgun (WGS) entry which is preliminary data.</text>
</comment>
<keyword evidence="2" id="KW-0436">Ligase</keyword>
<dbReference type="Gene3D" id="1.10.10.2120">
    <property type="match status" value="1"/>
</dbReference>
<feature type="domain" description="Peptidase C45 hydrolase" evidence="4">
    <location>
        <begin position="666"/>
        <end position="903"/>
    </location>
</feature>
<dbReference type="AlphaFoldDB" id="A0AAD9SJD7"/>
<evidence type="ECO:0000259" key="5">
    <source>
        <dbReference type="Pfam" id="PF13193"/>
    </source>
</evidence>
<dbReference type="Pfam" id="PF13193">
    <property type="entry name" value="AMP-binding_C"/>
    <property type="match status" value="1"/>
</dbReference>
<dbReference type="Proteomes" id="UP001265746">
    <property type="component" value="Unassembled WGS sequence"/>
</dbReference>
<dbReference type="PANTHER" id="PTHR24096">
    <property type="entry name" value="LONG-CHAIN-FATTY-ACID--COA LIGASE"/>
    <property type="match status" value="1"/>
</dbReference>
<accession>A0AAD9SJD7</accession>
<dbReference type="Gene3D" id="3.60.60.10">
    <property type="entry name" value="Penicillin V Acylase, Chain A"/>
    <property type="match status" value="1"/>
</dbReference>
<sequence>MIYGEGNTVPVPSLDLLTFLFDSQHCTAKDDTVIHAEAEDPTSSALTKSQARQVAKHLAHFLRTHYDVGKAGPGKDVVLSVSSGQSRLPCLFFGVVAAGGIYAAASPSASPEGLAGLIRQAGPARLLVCSRDTKDKAVSAAEQAGVPLSRILVLESHPKPSLQSADGSVRCDFASHGDVLDWRVMTDPSELASTPICLIYSSGTTANKPKGVLLSHANMVAEAFLPASINRRAWASCPRLAATTPPLGDGYRTLAHLPPSHISGVQGYFVNPLLDGGVVYWMRGGGFDMAAFLRYNETLGITSFFTAPPIYEAIAKCIMYRPGFVSERTFRSLRVAYSGGVRLRLGGAPEVRRLLGDPEGGRPLLISQTWGATETTGAATHMPPDRAGWDTLTSVGELLPNMQMRLVDDEDRDVPIGMSGEALLKGPVVMMGYHNNPEANAAAFTADGWFRTGDVLKVEDGLVVYVDRKQDLITYKGEKTYPSEVENILLSHPSVVDAAVVGVPAVPVEGSEDCAGEVPLGFVVLAPHVIQAKPTSTIGHAHGSGAKAQVHGSIAFYSALFQEKCALDWAAVTREAEKYVAPLQATCPRYLDEIRGIADGAGVSFLDVLALNVRTEITFGLFTAASIANGAANGTASRAANGVNGGPVADDVPSDGCTSLAFTTASGTSYLAQNWDWQPAQAPNLIVAHIISQPGTAAAAAEEEEGIPDIAMVTEAGIIGKIGLNAAGVGCCLNAIRARGLDSARLPVHFALRAILESRSREEAVGTLRRLGVAGSAHILLADGAGAVGLEFAGGRDRVGEIGPDARGRVVHTNHLVLEHPGVDEPRWLPDSKERLVRIGTLIDRGAIEGKVDFEKVVELLKDEDGFPFSINRLQVAEGGSQTLFTIVMDLTRREAVVKVGRPTENGEEIRLGF</sequence>
<protein>
    <recommendedName>
        <fullName evidence="8">Acetyl-CoA synthetase-like protein</fullName>
    </recommendedName>
</protein>
<dbReference type="NCBIfam" id="NF040521">
    <property type="entry name" value="C45_proenzyme"/>
    <property type="match status" value="1"/>
</dbReference>
<evidence type="ECO:0000259" key="4">
    <source>
        <dbReference type="Pfam" id="PF03417"/>
    </source>
</evidence>
<evidence type="ECO:0008006" key="8">
    <source>
        <dbReference type="Google" id="ProtNLM"/>
    </source>
</evidence>
<evidence type="ECO:0000259" key="3">
    <source>
        <dbReference type="Pfam" id="PF00501"/>
    </source>
</evidence>
<dbReference type="InterPro" id="IPR005079">
    <property type="entry name" value="Peptidase_C45_hydrolase"/>
</dbReference>
<dbReference type="InterPro" id="IPR025110">
    <property type="entry name" value="AMP-bd_C"/>
</dbReference>
<dbReference type="InterPro" id="IPR000873">
    <property type="entry name" value="AMP-dep_synth/lig_dom"/>
</dbReference>
<dbReference type="Pfam" id="PF00501">
    <property type="entry name" value="AMP-binding"/>
    <property type="match status" value="1"/>
</dbReference>
<dbReference type="Pfam" id="PF03417">
    <property type="entry name" value="AAT"/>
    <property type="match status" value="1"/>
</dbReference>
<evidence type="ECO:0000256" key="2">
    <source>
        <dbReference type="ARBA" id="ARBA00022598"/>
    </source>
</evidence>
<name>A0AAD9SJD7_PHOAM</name>
<gene>
    <name evidence="6" type="ORF">N8I77_002961</name>
</gene>